<gene>
    <name evidence="16" type="primary">LOC108565268</name>
</gene>
<keyword evidence="8" id="KW-0378">Hydrolase</keyword>
<evidence type="ECO:0000256" key="4">
    <source>
        <dbReference type="ARBA" id="ARBA00004123"/>
    </source>
</evidence>
<reference evidence="16" key="1">
    <citation type="submission" date="2025-08" db="UniProtKB">
        <authorList>
            <consortium name="RefSeq"/>
        </authorList>
    </citation>
    <scope>IDENTIFICATION</scope>
    <source>
        <tissue evidence="16">Whole Larva</tissue>
    </source>
</reference>
<evidence type="ECO:0000256" key="12">
    <source>
        <dbReference type="ARBA" id="ARBA00023242"/>
    </source>
</evidence>
<comment type="cofactor">
    <cofactor evidence="1">
        <name>Mn(2+)</name>
        <dbReference type="ChEBI" id="CHEBI:29035"/>
    </cofactor>
</comment>
<dbReference type="SUPFAM" id="SSF56300">
    <property type="entry name" value="Metallo-dependent phosphatases"/>
    <property type="match status" value="1"/>
</dbReference>
<dbReference type="RefSeq" id="XP_017780120.1">
    <property type="nucleotide sequence ID" value="XM_017924631.1"/>
</dbReference>
<keyword evidence="6" id="KW-0507">mRNA processing</keyword>
<keyword evidence="10" id="KW-0408">Iron</keyword>
<evidence type="ECO:0000259" key="14">
    <source>
        <dbReference type="SMART" id="SM01124"/>
    </source>
</evidence>
<keyword evidence="11" id="KW-0464">Manganese</keyword>
<dbReference type="InterPro" id="IPR029052">
    <property type="entry name" value="Metallo-depent_PP-like"/>
</dbReference>
<comment type="cofactor">
    <cofactor evidence="2">
        <name>Zn(2+)</name>
        <dbReference type="ChEBI" id="CHEBI:29105"/>
    </cofactor>
</comment>
<sequence>MKETLRRCVFKRKGFATQQHGRATTMESSSVVVAETVTVPVPKSKHGLRILIMPNPKSRELISYFYCHTWGSYKYSSFLHLPSVYTWFSSGEVRVFVECCFNNCRGKMKIAVEGCAHGELDNLYSSIQALEEENNYKIDLLICCGDFQSVRNERDLRCMAVPEKYYNMCTFYKYYSGEKKAPILTIFIGGNHEASNYLQELPYGGWVAPNIYYLGYGSVINIGGIRIGGISGIYSPSDYMRGHHEISPYDDKAKRSVYHTRNIEVHRFKQLSGLVDVFISHDWPQDVTDHGDVNSLVKIKPWFKDDISKGKLGSAPCREIMSTLKPKYWFAAHLHCKFAALVEHDDKSTTKFLALDKCLPKRKFLQILDIPSEETGDNGVHIKYDLEWLTILYLTNHLFSVKQSNNYLPSKMGHERWQFTPTEEEKHEVLKMFGDLTVPLNFVKTVDSYVAGTPFKGPTVQQPKAVINAQTTEFCKKLGVIDPTEEILKSLAGYSFNLSGNSENSSYTSVIEDVDVAKDISESAEILSPLKRTGLSLPKPVNAREETEEDESPRKYIKMSDECDDLPQVKETDDANNFTKKFKRRNASLYATEETE</sequence>
<dbReference type="Proteomes" id="UP000695000">
    <property type="component" value="Unplaced"/>
</dbReference>
<dbReference type="PANTHER" id="PTHR12849:SF0">
    <property type="entry name" value="LARIAT DEBRANCHING ENZYME"/>
    <property type="match status" value="1"/>
</dbReference>
<proteinExistence type="inferred from homology"/>
<feature type="region of interest" description="Disordered" evidence="13">
    <location>
        <begin position="535"/>
        <end position="556"/>
    </location>
</feature>
<evidence type="ECO:0000256" key="11">
    <source>
        <dbReference type="ARBA" id="ARBA00023211"/>
    </source>
</evidence>
<dbReference type="GeneID" id="108565268"/>
<evidence type="ECO:0000256" key="13">
    <source>
        <dbReference type="SAM" id="MobiDB-lite"/>
    </source>
</evidence>
<organism evidence="15 16">
    <name type="scientific">Nicrophorus vespilloides</name>
    <name type="common">Boreal carrion beetle</name>
    <dbReference type="NCBI Taxonomy" id="110193"/>
    <lineage>
        <taxon>Eukaryota</taxon>
        <taxon>Metazoa</taxon>
        <taxon>Ecdysozoa</taxon>
        <taxon>Arthropoda</taxon>
        <taxon>Hexapoda</taxon>
        <taxon>Insecta</taxon>
        <taxon>Pterygota</taxon>
        <taxon>Neoptera</taxon>
        <taxon>Endopterygota</taxon>
        <taxon>Coleoptera</taxon>
        <taxon>Polyphaga</taxon>
        <taxon>Staphyliniformia</taxon>
        <taxon>Silphidae</taxon>
        <taxon>Nicrophorinae</taxon>
        <taxon>Nicrophorus</taxon>
    </lineage>
</organism>
<dbReference type="InterPro" id="IPR004843">
    <property type="entry name" value="Calcineurin-like_PHP"/>
</dbReference>
<dbReference type="Gene3D" id="3.60.21.10">
    <property type="match status" value="1"/>
</dbReference>
<evidence type="ECO:0000256" key="8">
    <source>
        <dbReference type="ARBA" id="ARBA00022801"/>
    </source>
</evidence>
<evidence type="ECO:0000256" key="10">
    <source>
        <dbReference type="ARBA" id="ARBA00023004"/>
    </source>
</evidence>
<dbReference type="Pfam" id="PF00149">
    <property type="entry name" value="Metallophos"/>
    <property type="match status" value="1"/>
</dbReference>
<keyword evidence="9" id="KW-0862">Zinc</keyword>
<dbReference type="CDD" id="cd00844">
    <property type="entry name" value="MPP_Dbr1_N"/>
    <property type="match status" value="1"/>
</dbReference>
<evidence type="ECO:0000256" key="2">
    <source>
        <dbReference type="ARBA" id="ARBA00001947"/>
    </source>
</evidence>
<keyword evidence="12" id="KW-0539">Nucleus</keyword>
<evidence type="ECO:0000256" key="3">
    <source>
        <dbReference type="ARBA" id="ARBA00001954"/>
    </source>
</evidence>
<evidence type="ECO:0000313" key="15">
    <source>
        <dbReference type="Proteomes" id="UP000695000"/>
    </source>
</evidence>
<name>A0ABM1MZX0_NICVS</name>
<evidence type="ECO:0000256" key="5">
    <source>
        <dbReference type="ARBA" id="ARBA00006045"/>
    </source>
</evidence>
<comment type="similarity">
    <text evidence="5">Belongs to the lariat debranching enzyme family.</text>
</comment>
<dbReference type="PANTHER" id="PTHR12849">
    <property type="entry name" value="RNA LARIAT DEBRANCHING ENZYME"/>
    <property type="match status" value="1"/>
</dbReference>
<dbReference type="InterPro" id="IPR041816">
    <property type="entry name" value="Dbr1_N"/>
</dbReference>
<dbReference type="Pfam" id="PF05011">
    <property type="entry name" value="DBR1"/>
    <property type="match status" value="1"/>
</dbReference>
<keyword evidence="15" id="KW-1185">Reference proteome</keyword>
<comment type="subcellular location">
    <subcellularLocation>
        <location evidence="4">Nucleus</location>
    </subcellularLocation>
</comment>
<protein>
    <submittedName>
        <fullName evidence="16">Lariat debranching enzyme isoform X1</fullName>
    </submittedName>
</protein>
<comment type="cofactor">
    <cofactor evidence="3">
        <name>Fe(2+)</name>
        <dbReference type="ChEBI" id="CHEBI:29033"/>
    </cofactor>
</comment>
<accession>A0ABM1MZX0</accession>
<evidence type="ECO:0000313" key="16">
    <source>
        <dbReference type="RefSeq" id="XP_017780120.1"/>
    </source>
</evidence>
<feature type="domain" description="Lariat debranching enzyme C-terminal" evidence="14">
    <location>
        <begin position="342"/>
        <end position="484"/>
    </location>
</feature>
<evidence type="ECO:0000256" key="1">
    <source>
        <dbReference type="ARBA" id="ARBA00001936"/>
    </source>
</evidence>
<evidence type="ECO:0000256" key="6">
    <source>
        <dbReference type="ARBA" id="ARBA00022664"/>
    </source>
</evidence>
<evidence type="ECO:0000256" key="7">
    <source>
        <dbReference type="ARBA" id="ARBA00022723"/>
    </source>
</evidence>
<dbReference type="SMART" id="SM01124">
    <property type="entry name" value="DBR1"/>
    <property type="match status" value="1"/>
</dbReference>
<dbReference type="InterPro" id="IPR007708">
    <property type="entry name" value="DBR1_C"/>
</dbReference>
<evidence type="ECO:0000256" key="9">
    <source>
        <dbReference type="ARBA" id="ARBA00022833"/>
    </source>
</evidence>
<keyword evidence="7" id="KW-0479">Metal-binding</keyword>